<dbReference type="EMBL" id="BMMK01000027">
    <property type="protein sequence ID" value="GGM71864.1"/>
    <property type="molecule type" value="Genomic_DNA"/>
</dbReference>
<feature type="region of interest" description="Disordered" evidence="1">
    <location>
        <begin position="1"/>
        <end position="23"/>
    </location>
</feature>
<dbReference type="PANTHER" id="PTHR38593">
    <property type="entry name" value="BLR2558 PROTEIN"/>
    <property type="match status" value="1"/>
</dbReference>
<keyword evidence="2" id="KW-0812">Transmembrane</keyword>
<dbReference type="PANTHER" id="PTHR38593:SF1">
    <property type="entry name" value="BLR2558 PROTEIN"/>
    <property type="match status" value="1"/>
</dbReference>
<dbReference type="Proteomes" id="UP000637578">
    <property type="component" value="Unassembled WGS sequence"/>
</dbReference>
<evidence type="ECO:0000256" key="1">
    <source>
        <dbReference type="SAM" id="MobiDB-lite"/>
    </source>
</evidence>
<keyword evidence="5" id="KW-1185">Reference proteome</keyword>
<name>A0A8J3FYG6_9PSEU</name>
<organism evidence="4 5">
    <name type="scientific">Longimycelium tulufanense</name>
    <dbReference type="NCBI Taxonomy" id="907463"/>
    <lineage>
        <taxon>Bacteria</taxon>
        <taxon>Bacillati</taxon>
        <taxon>Actinomycetota</taxon>
        <taxon>Actinomycetes</taxon>
        <taxon>Pseudonocardiales</taxon>
        <taxon>Pseudonocardiaceae</taxon>
        <taxon>Longimycelium</taxon>
    </lineage>
</organism>
<feature type="domain" description="DUF4142" evidence="3">
    <location>
        <begin position="36"/>
        <end position="166"/>
    </location>
</feature>
<feature type="region of interest" description="Disordered" evidence="1">
    <location>
        <begin position="179"/>
        <end position="215"/>
    </location>
</feature>
<proteinExistence type="predicted"/>
<accession>A0A8J3FYG6</accession>
<sequence>MLPGVAAGHDGNTNPTPPDVRNDKVVPLAQGVLNDDDRTLLKKVRLAGLWELPMAKEAPQHNPGQRTREVAKHLVADHEPLDVQTRKLAAKLGVPIPDEPAPEQKEWMAELRAASGPEFDRIFAKRLRAAHGQVYIVAAKVRAGTKNNDMRAFAQTAVNLVGKHMALLESTGLVDGDSLVAGASSPTPTPEATTPEATGSASTASPKPRAVSSRDDGGMNIGVGLVVAILLVVVGVAATLGIVRLLQTPGKSSR</sequence>
<evidence type="ECO:0000256" key="2">
    <source>
        <dbReference type="SAM" id="Phobius"/>
    </source>
</evidence>
<comment type="caution">
    <text evidence="4">The sequence shown here is derived from an EMBL/GenBank/DDBJ whole genome shotgun (WGS) entry which is preliminary data.</text>
</comment>
<keyword evidence="2" id="KW-0472">Membrane</keyword>
<evidence type="ECO:0000313" key="5">
    <source>
        <dbReference type="Proteomes" id="UP000637578"/>
    </source>
</evidence>
<protein>
    <recommendedName>
        <fullName evidence="3">DUF4142 domain-containing protein</fullName>
    </recommendedName>
</protein>
<evidence type="ECO:0000313" key="4">
    <source>
        <dbReference type="EMBL" id="GGM71864.1"/>
    </source>
</evidence>
<dbReference type="Pfam" id="PF13628">
    <property type="entry name" value="DUF4142"/>
    <property type="match status" value="1"/>
</dbReference>
<dbReference type="InterPro" id="IPR025419">
    <property type="entry name" value="DUF4142"/>
</dbReference>
<dbReference type="AlphaFoldDB" id="A0A8J3FYG6"/>
<keyword evidence="2" id="KW-1133">Transmembrane helix</keyword>
<dbReference type="Gene3D" id="1.20.1260.10">
    <property type="match status" value="1"/>
</dbReference>
<feature type="transmembrane region" description="Helical" evidence="2">
    <location>
        <begin position="221"/>
        <end position="246"/>
    </location>
</feature>
<reference evidence="4" key="2">
    <citation type="submission" date="2020-09" db="EMBL/GenBank/DDBJ databases">
        <authorList>
            <person name="Sun Q."/>
            <person name="Zhou Y."/>
        </authorList>
    </citation>
    <scope>NUCLEOTIDE SEQUENCE</scope>
    <source>
        <strain evidence="4">CGMCC 4.5737</strain>
    </source>
</reference>
<gene>
    <name evidence="4" type="ORF">GCM10012275_47980</name>
</gene>
<reference evidence="4" key="1">
    <citation type="journal article" date="2014" name="Int. J. Syst. Evol. Microbiol.">
        <title>Complete genome sequence of Corynebacterium casei LMG S-19264T (=DSM 44701T), isolated from a smear-ripened cheese.</title>
        <authorList>
            <consortium name="US DOE Joint Genome Institute (JGI-PGF)"/>
            <person name="Walter F."/>
            <person name="Albersmeier A."/>
            <person name="Kalinowski J."/>
            <person name="Ruckert C."/>
        </authorList>
    </citation>
    <scope>NUCLEOTIDE SEQUENCE</scope>
    <source>
        <strain evidence="4">CGMCC 4.5737</strain>
    </source>
</reference>
<feature type="compositionally biased region" description="Low complexity" evidence="1">
    <location>
        <begin position="181"/>
        <end position="206"/>
    </location>
</feature>
<evidence type="ECO:0000259" key="3">
    <source>
        <dbReference type="Pfam" id="PF13628"/>
    </source>
</evidence>
<dbReference type="InterPro" id="IPR012347">
    <property type="entry name" value="Ferritin-like"/>
</dbReference>